<reference evidence="1" key="2">
    <citation type="journal article" date="2022" name="New Phytol.">
        <title>Evolutionary transition to the ectomycorrhizal habit in the genomes of a hyperdiverse lineage of mushroom-forming fungi.</title>
        <authorList>
            <person name="Looney B."/>
            <person name="Miyauchi S."/>
            <person name="Morin E."/>
            <person name="Drula E."/>
            <person name="Courty P.E."/>
            <person name="Kohler A."/>
            <person name="Kuo A."/>
            <person name="LaButti K."/>
            <person name="Pangilinan J."/>
            <person name="Lipzen A."/>
            <person name="Riley R."/>
            <person name="Andreopoulos W."/>
            <person name="He G."/>
            <person name="Johnson J."/>
            <person name="Nolan M."/>
            <person name="Tritt A."/>
            <person name="Barry K.W."/>
            <person name="Grigoriev I.V."/>
            <person name="Nagy L.G."/>
            <person name="Hibbett D."/>
            <person name="Henrissat B."/>
            <person name="Matheny P.B."/>
            <person name="Labbe J."/>
            <person name="Martin F.M."/>
        </authorList>
    </citation>
    <scope>NUCLEOTIDE SEQUENCE</scope>
    <source>
        <strain evidence="1">FP105234-sp</strain>
    </source>
</reference>
<proteinExistence type="predicted"/>
<evidence type="ECO:0000313" key="2">
    <source>
        <dbReference type="Proteomes" id="UP000814033"/>
    </source>
</evidence>
<gene>
    <name evidence="1" type="ORF">FA95DRAFT_1553948</name>
</gene>
<dbReference type="Proteomes" id="UP000814033">
    <property type="component" value="Unassembled WGS sequence"/>
</dbReference>
<name>A0ACB8S701_9AGAM</name>
<sequence length="331" mass="35523">MSRATSYKKFPAARIALALLCSYNMYVECEGDALHLTPAQYLFRHLSRLPTTTMGNLILLLSTWSPFSSLSMALPCDATPTPSEGTAIMPDASSSTHSDASPAASSHGEYDPRSLASSSTSMDASPCATPEQVASTPDGDASSCSAQPDTPSPLLPVTAQNAGQSIVDAPSHHGPSPPSPPIVPDDTTASGDEGESWPVLPVLIVTTPEGTSAYPDDIHPVLPAVPIPSEGLPILRKRRARKVRYISPDPDALTPHWGTRAERTKRYPSKADIELFQYMSLLLDDGYPCSFSLSTEESSSQDQGWDFEFMFTSNRFASCTLNGASRSWIVR</sequence>
<comment type="caution">
    <text evidence="1">The sequence shown here is derived from an EMBL/GenBank/DDBJ whole genome shotgun (WGS) entry which is preliminary data.</text>
</comment>
<evidence type="ECO:0000313" key="1">
    <source>
        <dbReference type="EMBL" id="KAI0051962.1"/>
    </source>
</evidence>
<dbReference type="EMBL" id="MU275848">
    <property type="protein sequence ID" value="KAI0051962.1"/>
    <property type="molecule type" value="Genomic_DNA"/>
</dbReference>
<accession>A0ACB8S701</accession>
<keyword evidence="2" id="KW-1185">Reference proteome</keyword>
<protein>
    <submittedName>
        <fullName evidence="1">Uncharacterized protein</fullName>
    </submittedName>
</protein>
<reference evidence="1" key="1">
    <citation type="submission" date="2021-02" db="EMBL/GenBank/DDBJ databases">
        <authorList>
            <consortium name="DOE Joint Genome Institute"/>
            <person name="Ahrendt S."/>
            <person name="Looney B.P."/>
            <person name="Miyauchi S."/>
            <person name="Morin E."/>
            <person name="Drula E."/>
            <person name="Courty P.E."/>
            <person name="Chicoki N."/>
            <person name="Fauchery L."/>
            <person name="Kohler A."/>
            <person name="Kuo A."/>
            <person name="Labutti K."/>
            <person name="Pangilinan J."/>
            <person name="Lipzen A."/>
            <person name="Riley R."/>
            <person name="Andreopoulos W."/>
            <person name="He G."/>
            <person name="Johnson J."/>
            <person name="Barry K.W."/>
            <person name="Grigoriev I.V."/>
            <person name="Nagy L."/>
            <person name="Hibbett D."/>
            <person name="Henrissat B."/>
            <person name="Matheny P.B."/>
            <person name="Labbe J."/>
            <person name="Martin F."/>
        </authorList>
    </citation>
    <scope>NUCLEOTIDE SEQUENCE</scope>
    <source>
        <strain evidence="1">FP105234-sp</strain>
    </source>
</reference>
<organism evidence="1 2">
    <name type="scientific">Auriscalpium vulgare</name>
    <dbReference type="NCBI Taxonomy" id="40419"/>
    <lineage>
        <taxon>Eukaryota</taxon>
        <taxon>Fungi</taxon>
        <taxon>Dikarya</taxon>
        <taxon>Basidiomycota</taxon>
        <taxon>Agaricomycotina</taxon>
        <taxon>Agaricomycetes</taxon>
        <taxon>Russulales</taxon>
        <taxon>Auriscalpiaceae</taxon>
        <taxon>Auriscalpium</taxon>
    </lineage>
</organism>